<comment type="caution">
    <text evidence="2">The sequence shown here is derived from an EMBL/GenBank/DDBJ whole genome shotgun (WGS) entry which is preliminary data.</text>
</comment>
<evidence type="ECO:0000256" key="1">
    <source>
        <dbReference type="SAM" id="MobiDB-lite"/>
    </source>
</evidence>
<evidence type="ECO:0000313" key="3">
    <source>
        <dbReference type="Proteomes" id="UP001372834"/>
    </source>
</evidence>
<dbReference type="Proteomes" id="UP001372834">
    <property type="component" value="Unassembled WGS sequence"/>
</dbReference>
<dbReference type="AlphaFoldDB" id="A0AAN8Q788"/>
<gene>
    <name evidence="2" type="ORF">RUM43_003978</name>
</gene>
<feature type="compositionally biased region" description="Basic residues" evidence="1">
    <location>
        <begin position="17"/>
        <end position="27"/>
    </location>
</feature>
<feature type="region of interest" description="Disordered" evidence="1">
    <location>
        <begin position="1"/>
        <end position="47"/>
    </location>
</feature>
<reference evidence="2 3" key="1">
    <citation type="submission" date="2023-10" db="EMBL/GenBank/DDBJ databases">
        <title>Genomes of two closely related lineages of the louse Polyplax serrata with different host specificities.</title>
        <authorList>
            <person name="Martinu J."/>
            <person name="Tarabai H."/>
            <person name="Stefka J."/>
            <person name="Hypsa V."/>
        </authorList>
    </citation>
    <scope>NUCLEOTIDE SEQUENCE [LARGE SCALE GENOMIC DNA]</scope>
    <source>
        <strain evidence="2">HR10_N</strain>
    </source>
</reference>
<proteinExistence type="predicted"/>
<evidence type="ECO:0000313" key="2">
    <source>
        <dbReference type="EMBL" id="KAK6642476.1"/>
    </source>
</evidence>
<dbReference type="EMBL" id="JAWJWE010000002">
    <property type="protein sequence ID" value="KAK6642476.1"/>
    <property type="molecule type" value="Genomic_DNA"/>
</dbReference>
<protein>
    <submittedName>
        <fullName evidence="2">Uncharacterized protein</fullName>
    </submittedName>
</protein>
<organism evidence="2 3">
    <name type="scientific">Polyplax serrata</name>
    <name type="common">Common mouse louse</name>
    <dbReference type="NCBI Taxonomy" id="468196"/>
    <lineage>
        <taxon>Eukaryota</taxon>
        <taxon>Metazoa</taxon>
        <taxon>Ecdysozoa</taxon>
        <taxon>Arthropoda</taxon>
        <taxon>Hexapoda</taxon>
        <taxon>Insecta</taxon>
        <taxon>Pterygota</taxon>
        <taxon>Neoptera</taxon>
        <taxon>Paraneoptera</taxon>
        <taxon>Psocodea</taxon>
        <taxon>Troctomorpha</taxon>
        <taxon>Phthiraptera</taxon>
        <taxon>Anoplura</taxon>
        <taxon>Polyplacidae</taxon>
        <taxon>Polyplax</taxon>
    </lineage>
</organism>
<sequence length="103" mass="12478">MKAVSEMEEVDSEHQRKPWRRKKKKKKQQQEQQQQQTKKKKIISLRKPMPHQTVYLWHVLNRTRTCSTFLTEKRLTHLTLTKGWKNQRRSPAGLQNKLCTAQR</sequence>
<feature type="compositionally biased region" description="Acidic residues" evidence="1">
    <location>
        <begin position="1"/>
        <end position="11"/>
    </location>
</feature>
<name>A0AAN8Q788_POLSC</name>
<accession>A0AAN8Q788</accession>